<dbReference type="Pfam" id="PF02518">
    <property type="entry name" value="HATPase_c"/>
    <property type="match status" value="1"/>
</dbReference>
<evidence type="ECO:0000256" key="6">
    <source>
        <dbReference type="SAM" id="Phobius"/>
    </source>
</evidence>
<feature type="domain" description="PAS" evidence="8">
    <location>
        <begin position="259"/>
        <end position="303"/>
    </location>
</feature>
<keyword evidence="4" id="KW-0808">Transferase</keyword>
<dbReference type="InterPro" id="IPR003661">
    <property type="entry name" value="HisK_dim/P_dom"/>
</dbReference>
<dbReference type="AlphaFoldDB" id="A0A1G9WVT9"/>
<dbReference type="Gene3D" id="3.30.450.20">
    <property type="entry name" value="PAS domain"/>
    <property type="match status" value="2"/>
</dbReference>
<dbReference type="Gene3D" id="1.10.287.130">
    <property type="match status" value="1"/>
</dbReference>
<feature type="transmembrane region" description="Helical" evidence="6">
    <location>
        <begin position="222"/>
        <end position="242"/>
    </location>
</feature>
<dbReference type="PROSITE" id="PS50113">
    <property type="entry name" value="PAC"/>
    <property type="match status" value="1"/>
</dbReference>
<dbReference type="InterPro" id="IPR005467">
    <property type="entry name" value="His_kinase_dom"/>
</dbReference>
<dbReference type="Proteomes" id="UP000182146">
    <property type="component" value="Unassembled WGS sequence"/>
</dbReference>
<dbReference type="SUPFAM" id="SSF55785">
    <property type="entry name" value="PYP-like sensor domain (PAS domain)"/>
    <property type="match status" value="2"/>
</dbReference>
<dbReference type="FunFam" id="3.30.565.10:FF:000006">
    <property type="entry name" value="Sensor histidine kinase WalK"/>
    <property type="match status" value="1"/>
</dbReference>
<keyword evidence="5" id="KW-0418">Kinase</keyword>
<dbReference type="SUPFAM" id="SSF47384">
    <property type="entry name" value="Homodimeric domain of signal transducing histidine kinase"/>
    <property type="match status" value="1"/>
</dbReference>
<dbReference type="RefSeq" id="WP_052446519.1">
    <property type="nucleotide sequence ID" value="NZ_FNGU01000012.1"/>
</dbReference>
<comment type="catalytic activity">
    <reaction evidence="1">
        <text>ATP + protein L-histidine = ADP + protein N-phospho-L-histidine.</text>
        <dbReference type="EC" id="2.7.13.3"/>
    </reaction>
</comment>
<dbReference type="EC" id="2.7.13.3" evidence="2"/>
<dbReference type="PROSITE" id="PS50109">
    <property type="entry name" value="HIS_KIN"/>
    <property type="match status" value="1"/>
</dbReference>
<dbReference type="NCBIfam" id="TIGR00229">
    <property type="entry name" value="sensory_box"/>
    <property type="match status" value="2"/>
</dbReference>
<dbReference type="GO" id="GO:0000155">
    <property type="term" value="F:phosphorelay sensor kinase activity"/>
    <property type="evidence" value="ECO:0007669"/>
    <property type="project" value="InterPro"/>
</dbReference>
<dbReference type="InterPro" id="IPR000014">
    <property type="entry name" value="PAS"/>
</dbReference>
<dbReference type="InterPro" id="IPR003594">
    <property type="entry name" value="HATPase_dom"/>
</dbReference>
<dbReference type="SUPFAM" id="SSF55874">
    <property type="entry name" value="ATPase domain of HSP90 chaperone/DNA topoisomerase II/histidine kinase"/>
    <property type="match status" value="1"/>
</dbReference>
<dbReference type="Gene3D" id="3.30.450.290">
    <property type="match status" value="1"/>
</dbReference>
<dbReference type="InterPro" id="IPR000700">
    <property type="entry name" value="PAS-assoc_C"/>
</dbReference>
<keyword evidence="6" id="KW-1133">Transmembrane helix</keyword>
<evidence type="ECO:0000256" key="3">
    <source>
        <dbReference type="ARBA" id="ARBA00022553"/>
    </source>
</evidence>
<reference evidence="10 11" key="1">
    <citation type="submission" date="2016-10" db="EMBL/GenBank/DDBJ databases">
        <authorList>
            <person name="de Groot N.N."/>
        </authorList>
    </citation>
    <scope>NUCLEOTIDE SEQUENCE [LARGE SCALE GENOMIC DNA]</scope>
    <source>
        <strain evidence="10 11">DSM 17813</strain>
    </source>
</reference>
<dbReference type="InterPro" id="IPR052162">
    <property type="entry name" value="Sensor_kinase/Photoreceptor"/>
</dbReference>
<evidence type="ECO:0000256" key="1">
    <source>
        <dbReference type="ARBA" id="ARBA00000085"/>
    </source>
</evidence>
<name>A0A1G9WVT9_9BACT</name>
<dbReference type="InterPro" id="IPR004358">
    <property type="entry name" value="Sig_transdc_His_kin-like_C"/>
</dbReference>
<feature type="domain" description="Histidine kinase" evidence="7">
    <location>
        <begin position="532"/>
        <end position="746"/>
    </location>
</feature>
<dbReference type="Pfam" id="PF13426">
    <property type="entry name" value="PAS_9"/>
    <property type="match status" value="1"/>
</dbReference>
<dbReference type="InterPro" id="IPR036890">
    <property type="entry name" value="HATPase_C_sf"/>
</dbReference>
<evidence type="ECO:0000313" key="10">
    <source>
        <dbReference type="EMBL" id="SDM88539.1"/>
    </source>
</evidence>
<dbReference type="Pfam" id="PF11845">
    <property type="entry name" value="Tll0287-like"/>
    <property type="match status" value="1"/>
</dbReference>
<keyword evidence="6" id="KW-0812">Transmembrane</keyword>
<feature type="domain" description="PAC" evidence="9">
    <location>
        <begin position="462"/>
        <end position="514"/>
    </location>
</feature>
<evidence type="ECO:0000256" key="2">
    <source>
        <dbReference type="ARBA" id="ARBA00012438"/>
    </source>
</evidence>
<evidence type="ECO:0000259" key="8">
    <source>
        <dbReference type="PROSITE" id="PS50112"/>
    </source>
</evidence>
<sequence length="754" mass="86933">MTQDKSGSNSDVDPPHRFEYPGVSFLLIALFWTLAIGAMAGWHYYHASRAALDNARTAARHSFGKDLTFRRWATSHGGVYVPVTANTPPNPYLTHVFERDITTPSGRDLTLVNPAYMLRQMHEMADELFGTRGHITSLKPLRWENSPDAWEVEALQEFLTGSIEWSTRSQIEGEDYLRLMRPLMVESGCLKCHDQQGYQLGDILGGVSVAIPWAPYRQALAAALRAYVLGYGGLWLVGLILLEGNRRRLRDHLEGRLDSEKRYRQLFISNPQPMWIYDLDTLAFLAVNDAAVRRYGYSREEFLAMTIKDIRPLEDVAGLLHNVANVQSGFDEAGVWVHIKKDGTVMDVEITSHTLEFDRHRAEMVLVQDVTERLRAEKILRDNEKRLQHWHELLQYIVAHDTSAIVVFDKNLNFLFVSDRFLTDYRVKKKDIIGKHHYEIFPDIPEKWRRIHQRVLQGESLGEEEDRFEREDGRIDYTRWQCRPWYESDGSIGGIIIYTEVITERIEAREELKQRTLELQERSAELERFNYTVSHDLKSPLVTVKSFLGFLEQDLKRQDDERIRLDIDYMRAATQKMGQLLDDLLEMSRHGRIVNPSVNVSFSELMRETLTLVAGPITERGVEIQMGDDMPDLFGDPPRLVEIWQNLLENAVKYMGDQEHPRIEIGAEMQGKEMVFFVRDNGIGIDERYFDKIFGLFEKLDKQTEGSGLGLALVKRIVGLYKGRIWVESQGVGKGSCFNFTLPDAVEFKEGKQL</sequence>
<dbReference type="EMBL" id="FNGU01000012">
    <property type="protein sequence ID" value="SDM88539.1"/>
    <property type="molecule type" value="Genomic_DNA"/>
</dbReference>
<evidence type="ECO:0000256" key="4">
    <source>
        <dbReference type="ARBA" id="ARBA00022679"/>
    </source>
</evidence>
<organism evidence="10 11">
    <name type="scientific">Geoalkalibacter ferrihydriticus</name>
    <dbReference type="NCBI Taxonomy" id="392333"/>
    <lineage>
        <taxon>Bacteria</taxon>
        <taxon>Pseudomonadati</taxon>
        <taxon>Thermodesulfobacteriota</taxon>
        <taxon>Desulfuromonadia</taxon>
        <taxon>Desulfuromonadales</taxon>
        <taxon>Geoalkalibacteraceae</taxon>
        <taxon>Geoalkalibacter</taxon>
    </lineage>
</organism>
<dbReference type="InterPro" id="IPR035965">
    <property type="entry name" value="PAS-like_dom_sf"/>
</dbReference>
<dbReference type="Pfam" id="PF08448">
    <property type="entry name" value="PAS_4"/>
    <property type="match status" value="1"/>
</dbReference>
<protein>
    <recommendedName>
        <fullName evidence="2">histidine kinase</fullName>
        <ecNumber evidence="2">2.7.13.3</ecNumber>
    </recommendedName>
</protein>
<dbReference type="PANTHER" id="PTHR43304:SF1">
    <property type="entry name" value="PAC DOMAIN-CONTAINING PROTEIN"/>
    <property type="match status" value="1"/>
</dbReference>
<evidence type="ECO:0000256" key="5">
    <source>
        <dbReference type="ARBA" id="ARBA00022777"/>
    </source>
</evidence>
<dbReference type="CDD" id="cd00082">
    <property type="entry name" value="HisKA"/>
    <property type="match status" value="1"/>
</dbReference>
<dbReference type="PROSITE" id="PS50112">
    <property type="entry name" value="PAS"/>
    <property type="match status" value="1"/>
</dbReference>
<dbReference type="InterPro" id="IPR036097">
    <property type="entry name" value="HisK_dim/P_sf"/>
</dbReference>
<keyword evidence="6" id="KW-0472">Membrane</keyword>
<accession>A0A1G9WVT9</accession>
<dbReference type="PRINTS" id="PR00344">
    <property type="entry name" value="BCTRLSENSOR"/>
</dbReference>
<proteinExistence type="predicted"/>
<evidence type="ECO:0000259" key="7">
    <source>
        <dbReference type="PROSITE" id="PS50109"/>
    </source>
</evidence>
<dbReference type="Gene3D" id="3.30.565.10">
    <property type="entry name" value="Histidine kinase-like ATPase, C-terminal domain"/>
    <property type="match status" value="1"/>
</dbReference>
<feature type="transmembrane region" description="Helical" evidence="6">
    <location>
        <begin position="20"/>
        <end position="42"/>
    </location>
</feature>
<dbReference type="PANTHER" id="PTHR43304">
    <property type="entry name" value="PHYTOCHROME-LIKE PROTEIN CPH1"/>
    <property type="match status" value="1"/>
</dbReference>
<dbReference type="SMART" id="SM00091">
    <property type="entry name" value="PAS"/>
    <property type="match status" value="2"/>
</dbReference>
<dbReference type="InterPro" id="IPR021796">
    <property type="entry name" value="Tll0287-like_dom"/>
</dbReference>
<evidence type="ECO:0000313" key="11">
    <source>
        <dbReference type="Proteomes" id="UP000182146"/>
    </source>
</evidence>
<dbReference type="SMART" id="SM00387">
    <property type="entry name" value="HATPase_c"/>
    <property type="match status" value="1"/>
</dbReference>
<dbReference type="Pfam" id="PF00512">
    <property type="entry name" value="HisKA"/>
    <property type="match status" value="1"/>
</dbReference>
<dbReference type="CDD" id="cd00130">
    <property type="entry name" value="PAS"/>
    <property type="match status" value="2"/>
</dbReference>
<evidence type="ECO:0000259" key="9">
    <source>
        <dbReference type="PROSITE" id="PS50113"/>
    </source>
</evidence>
<dbReference type="STRING" id="392333.SAMN05660860_03329"/>
<gene>
    <name evidence="10" type="ORF">SAMN05660860_03329</name>
</gene>
<keyword evidence="3" id="KW-0597">Phosphoprotein</keyword>
<dbReference type="InterPro" id="IPR013656">
    <property type="entry name" value="PAS_4"/>
</dbReference>
<dbReference type="SMART" id="SM00388">
    <property type="entry name" value="HisKA"/>
    <property type="match status" value="1"/>
</dbReference>
<dbReference type="OrthoDB" id="7340865at2"/>